<dbReference type="RefSeq" id="WP_198828756.1">
    <property type="nucleotide sequence ID" value="NZ_CP066308.1"/>
</dbReference>
<dbReference type="EMBL" id="CP066308">
    <property type="protein sequence ID" value="QQE75226.1"/>
    <property type="molecule type" value="Genomic_DNA"/>
</dbReference>
<name>A0A7T5JPM1_9BACL</name>
<evidence type="ECO:0000313" key="1">
    <source>
        <dbReference type="EMBL" id="QQE75226.1"/>
    </source>
</evidence>
<sequence length="184" mass="20841">MADKMINRLAPFMRRSEVLKSFFASVEPEFSSRDEAIADLQAQMSVTTATWGLLLYEKEYELKTDPSPLEERRAAVMAKMRATGKFTATMAHAIVSAYTDKVRRVTFTGRIKIHFNGLTNLNLITVAAALEDVKQAHIDVEYDMGNSSDLVISDKVTVSQRRYHKVSEFRVGMKPIKYQTEVIV</sequence>
<dbReference type="Pfam" id="PF10076">
    <property type="entry name" value="Phage_Mu_Gp48"/>
    <property type="match status" value="1"/>
</dbReference>
<organism evidence="1 2">
    <name type="scientific">Brevibacillus composti</name>
    <dbReference type="NCBI Taxonomy" id="2796470"/>
    <lineage>
        <taxon>Bacteria</taxon>
        <taxon>Bacillati</taxon>
        <taxon>Bacillota</taxon>
        <taxon>Bacilli</taxon>
        <taxon>Bacillales</taxon>
        <taxon>Paenibacillaceae</taxon>
        <taxon>Brevibacillus</taxon>
    </lineage>
</organism>
<accession>A0A7T5JPM1</accession>
<protein>
    <submittedName>
        <fullName evidence="1">DUF2313 domain-containing protein</fullName>
    </submittedName>
</protein>
<dbReference type="KEGG" id="bcop:JD108_04660"/>
<dbReference type="AlphaFoldDB" id="A0A7T5JPM1"/>
<dbReference type="InterPro" id="IPR018755">
    <property type="entry name" value="Phage_Mu_Gp48"/>
</dbReference>
<proteinExistence type="predicted"/>
<dbReference type="Proteomes" id="UP000595847">
    <property type="component" value="Chromosome"/>
</dbReference>
<gene>
    <name evidence="1" type="ORF">JD108_04660</name>
</gene>
<evidence type="ECO:0000313" key="2">
    <source>
        <dbReference type="Proteomes" id="UP000595847"/>
    </source>
</evidence>
<reference evidence="1 2" key="1">
    <citation type="submission" date="2020-12" db="EMBL/GenBank/DDBJ databases">
        <title>strain FJAT-54423T represents a novel species of the genus Brevibacillus.</title>
        <authorList>
            <person name="Tang R."/>
        </authorList>
    </citation>
    <scope>NUCLEOTIDE SEQUENCE [LARGE SCALE GENOMIC DNA]</scope>
    <source>
        <strain evidence="1 2">FJAT-54423</strain>
    </source>
</reference>